<dbReference type="InterPro" id="IPR015358">
    <property type="entry name" value="Tscrpt_reg_MerR_DNA-bd"/>
</dbReference>
<evidence type="ECO:0000313" key="7">
    <source>
        <dbReference type="Proteomes" id="UP000266172"/>
    </source>
</evidence>
<dbReference type="PANTHER" id="PTHR30204">
    <property type="entry name" value="REDOX-CYCLING DRUG-SENSING TRANSCRIPTIONAL ACTIVATOR SOXR"/>
    <property type="match status" value="1"/>
</dbReference>
<sequence length="145" mass="17022">MTIKEISEKYHITADTLRYYERVGMIPPVTRTASGIRDYGPKDESWVSLAICMRRAGLPVEAMIEYVKLFQQGDKTIPARLQLLVEQRELLEEQQRQIEETRKRLNYKISRYEEAMKTGKLTWEENEGCHTNFITQQESCSEQDS</sequence>
<feature type="coiled-coil region" evidence="4">
    <location>
        <begin position="81"/>
        <end position="115"/>
    </location>
</feature>
<comment type="caution">
    <text evidence="6">The sequence shown here is derived from an EMBL/GenBank/DDBJ whole genome shotgun (WGS) entry which is preliminary data.</text>
</comment>
<dbReference type="RefSeq" id="WP_014081291.1">
    <property type="nucleotide sequence ID" value="NZ_CAKMUY010000006.1"/>
</dbReference>
<evidence type="ECO:0000256" key="2">
    <source>
        <dbReference type="ARBA" id="ARBA00023125"/>
    </source>
</evidence>
<evidence type="ECO:0000313" key="6">
    <source>
        <dbReference type="EMBL" id="RGS36028.1"/>
    </source>
</evidence>
<keyword evidence="2" id="KW-0238">DNA-binding</keyword>
<dbReference type="InterPro" id="IPR047057">
    <property type="entry name" value="MerR_fam"/>
</dbReference>
<name>A0A395V2X3_9FIRM</name>
<dbReference type="EMBL" id="QRVL01000025">
    <property type="protein sequence ID" value="RGS36028.1"/>
    <property type="molecule type" value="Genomic_DNA"/>
</dbReference>
<dbReference type="InterPro" id="IPR000551">
    <property type="entry name" value="MerR-type_HTH_dom"/>
</dbReference>
<dbReference type="Proteomes" id="UP000266172">
    <property type="component" value="Unassembled WGS sequence"/>
</dbReference>
<protein>
    <submittedName>
        <fullName evidence="6">MerR family transcriptional regulator</fullName>
    </submittedName>
</protein>
<dbReference type="OMA" id="TEEDCRW"/>
<dbReference type="PROSITE" id="PS50937">
    <property type="entry name" value="HTH_MERR_2"/>
    <property type="match status" value="1"/>
</dbReference>
<dbReference type="SMART" id="SM00422">
    <property type="entry name" value="HTH_MERR"/>
    <property type="match status" value="1"/>
</dbReference>
<feature type="domain" description="HTH merR-type" evidence="5">
    <location>
        <begin position="1"/>
        <end position="69"/>
    </location>
</feature>
<evidence type="ECO:0000256" key="4">
    <source>
        <dbReference type="SAM" id="Coils"/>
    </source>
</evidence>
<dbReference type="GO" id="GO:0003677">
    <property type="term" value="F:DNA binding"/>
    <property type="evidence" value="ECO:0007669"/>
    <property type="project" value="UniProtKB-KW"/>
</dbReference>
<dbReference type="Pfam" id="PF09278">
    <property type="entry name" value="MerR-DNA-bind"/>
    <property type="match status" value="1"/>
</dbReference>
<gene>
    <name evidence="6" type="ORF">DWX93_16050</name>
</gene>
<keyword evidence="1" id="KW-0805">Transcription regulation</keyword>
<proteinExistence type="predicted"/>
<evidence type="ECO:0000256" key="3">
    <source>
        <dbReference type="ARBA" id="ARBA00023163"/>
    </source>
</evidence>
<organism evidence="6 7">
    <name type="scientific">Roseburia hominis</name>
    <dbReference type="NCBI Taxonomy" id="301301"/>
    <lineage>
        <taxon>Bacteria</taxon>
        <taxon>Bacillati</taxon>
        <taxon>Bacillota</taxon>
        <taxon>Clostridia</taxon>
        <taxon>Lachnospirales</taxon>
        <taxon>Lachnospiraceae</taxon>
        <taxon>Roseburia</taxon>
    </lineage>
</organism>
<dbReference type="AlphaFoldDB" id="A0A395V2X3"/>
<dbReference type="Gene3D" id="1.10.1660.10">
    <property type="match status" value="1"/>
</dbReference>
<dbReference type="CDD" id="cd01109">
    <property type="entry name" value="HTH_YyaN"/>
    <property type="match status" value="1"/>
</dbReference>
<accession>A0A395V2X3</accession>
<dbReference type="GO" id="GO:0003700">
    <property type="term" value="F:DNA-binding transcription factor activity"/>
    <property type="evidence" value="ECO:0007669"/>
    <property type="project" value="InterPro"/>
</dbReference>
<evidence type="ECO:0000256" key="1">
    <source>
        <dbReference type="ARBA" id="ARBA00023015"/>
    </source>
</evidence>
<reference evidence="6 7" key="1">
    <citation type="submission" date="2018-08" db="EMBL/GenBank/DDBJ databases">
        <title>A genome reference for cultivated species of the human gut microbiota.</title>
        <authorList>
            <person name="Zou Y."/>
            <person name="Xue W."/>
            <person name="Luo G."/>
        </authorList>
    </citation>
    <scope>NUCLEOTIDE SEQUENCE [LARGE SCALE GENOMIC DNA]</scope>
    <source>
        <strain evidence="6 7">AF22-12AC</strain>
    </source>
</reference>
<dbReference type="PANTHER" id="PTHR30204:SF98">
    <property type="entry name" value="HTH-TYPE TRANSCRIPTIONAL REGULATOR ADHR"/>
    <property type="match status" value="1"/>
</dbReference>
<keyword evidence="4" id="KW-0175">Coiled coil</keyword>
<dbReference type="Pfam" id="PF00376">
    <property type="entry name" value="MerR"/>
    <property type="match status" value="1"/>
</dbReference>
<dbReference type="InterPro" id="IPR009061">
    <property type="entry name" value="DNA-bd_dom_put_sf"/>
</dbReference>
<dbReference type="GeneID" id="93724979"/>
<dbReference type="SUPFAM" id="SSF46955">
    <property type="entry name" value="Putative DNA-binding domain"/>
    <property type="match status" value="1"/>
</dbReference>
<evidence type="ECO:0000259" key="5">
    <source>
        <dbReference type="PROSITE" id="PS50937"/>
    </source>
</evidence>
<keyword evidence="3" id="KW-0804">Transcription</keyword>